<evidence type="ECO:0000259" key="6">
    <source>
        <dbReference type="PROSITE" id="PS50043"/>
    </source>
</evidence>
<gene>
    <name evidence="8" type="ORF">ACIGXA_05980</name>
</gene>
<keyword evidence="3" id="KW-0238">DNA-binding</keyword>
<protein>
    <submittedName>
        <fullName evidence="8">LuxR C-terminal-related transcriptional regulator</fullName>
    </submittedName>
</protein>
<dbReference type="Pfam" id="PF00196">
    <property type="entry name" value="GerE"/>
    <property type="match status" value="1"/>
</dbReference>
<dbReference type="SMART" id="SM00448">
    <property type="entry name" value="REC"/>
    <property type="match status" value="1"/>
</dbReference>
<dbReference type="PROSITE" id="PS50110">
    <property type="entry name" value="RESPONSE_REGULATORY"/>
    <property type="match status" value="1"/>
</dbReference>
<dbReference type="InterPro" id="IPR000792">
    <property type="entry name" value="Tscrpt_reg_LuxR_C"/>
</dbReference>
<evidence type="ECO:0000313" key="9">
    <source>
        <dbReference type="Proteomes" id="UP001614394"/>
    </source>
</evidence>
<dbReference type="InterPro" id="IPR058245">
    <property type="entry name" value="NreC/VraR/RcsB-like_REC"/>
</dbReference>
<keyword evidence="9" id="KW-1185">Reference proteome</keyword>
<comment type="caution">
    <text evidence="8">The sequence shown here is derived from an EMBL/GenBank/DDBJ whole genome shotgun (WGS) entry which is preliminary data.</text>
</comment>
<dbReference type="SUPFAM" id="SSF52172">
    <property type="entry name" value="CheY-like"/>
    <property type="match status" value="1"/>
</dbReference>
<dbReference type="InterPro" id="IPR011006">
    <property type="entry name" value="CheY-like_superfamily"/>
</dbReference>
<dbReference type="Gene3D" id="3.40.50.2300">
    <property type="match status" value="1"/>
</dbReference>
<dbReference type="CDD" id="cd17535">
    <property type="entry name" value="REC_NarL-like"/>
    <property type="match status" value="1"/>
</dbReference>
<feature type="modified residue" description="4-aspartylphosphate" evidence="5">
    <location>
        <position position="61"/>
    </location>
</feature>
<reference evidence="8 9" key="1">
    <citation type="submission" date="2024-10" db="EMBL/GenBank/DDBJ databases">
        <title>The Natural Products Discovery Center: Release of the First 8490 Sequenced Strains for Exploring Actinobacteria Biosynthetic Diversity.</title>
        <authorList>
            <person name="Kalkreuter E."/>
            <person name="Kautsar S.A."/>
            <person name="Yang D."/>
            <person name="Bader C.D."/>
            <person name="Teijaro C.N."/>
            <person name="Fluegel L."/>
            <person name="Davis C.M."/>
            <person name="Simpson J.R."/>
            <person name="Lauterbach L."/>
            <person name="Steele A.D."/>
            <person name="Gui C."/>
            <person name="Meng S."/>
            <person name="Li G."/>
            <person name="Viehrig K."/>
            <person name="Ye F."/>
            <person name="Su P."/>
            <person name="Kiefer A.F."/>
            <person name="Nichols A."/>
            <person name="Cepeda A.J."/>
            <person name="Yan W."/>
            <person name="Fan B."/>
            <person name="Jiang Y."/>
            <person name="Adhikari A."/>
            <person name="Zheng C.-J."/>
            <person name="Schuster L."/>
            <person name="Cowan T.M."/>
            <person name="Smanski M.J."/>
            <person name="Chevrette M.G."/>
            <person name="De Carvalho L.P.S."/>
            <person name="Shen B."/>
        </authorList>
    </citation>
    <scope>NUCLEOTIDE SEQUENCE [LARGE SCALE GENOMIC DNA]</scope>
    <source>
        <strain evidence="8 9">NPDC053399</strain>
    </source>
</reference>
<dbReference type="InterPro" id="IPR016032">
    <property type="entry name" value="Sig_transdc_resp-reg_C-effctor"/>
</dbReference>
<name>A0ABW8C2K9_9ACTN</name>
<evidence type="ECO:0000256" key="4">
    <source>
        <dbReference type="ARBA" id="ARBA00023163"/>
    </source>
</evidence>
<dbReference type="SUPFAM" id="SSF46894">
    <property type="entry name" value="C-terminal effector domain of the bipartite response regulators"/>
    <property type="match status" value="1"/>
</dbReference>
<feature type="domain" description="HTH luxR-type" evidence="6">
    <location>
        <begin position="154"/>
        <end position="219"/>
    </location>
</feature>
<organism evidence="8 9">
    <name type="scientific">Streptomyces fildesensis</name>
    <dbReference type="NCBI Taxonomy" id="375757"/>
    <lineage>
        <taxon>Bacteria</taxon>
        <taxon>Bacillati</taxon>
        <taxon>Actinomycetota</taxon>
        <taxon>Actinomycetes</taxon>
        <taxon>Kitasatosporales</taxon>
        <taxon>Streptomycetaceae</taxon>
        <taxon>Streptomyces</taxon>
    </lineage>
</organism>
<dbReference type="PRINTS" id="PR00038">
    <property type="entry name" value="HTHLUXR"/>
</dbReference>
<dbReference type="InterPro" id="IPR001789">
    <property type="entry name" value="Sig_transdc_resp-reg_receiver"/>
</dbReference>
<dbReference type="PANTHER" id="PTHR43214">
    <property type="entry name" value="TWO-COMPONENT RESPONSE REGULATOR"/>
    <property type="match status" value="1"/>
</dbReference>
<dbReference type="Pfam" id="PF00072">
    <property type="entry name" value="Response_reg"/>
    <property type="match status" value="1"/>
</dbReference>
<keyword evidence="1 5" id="KW-0597">Phosphoprotein</keyword>
<accession>A0ABW8C2K9</accession>
<dbReference type="InterPro" id="IPR039420">
    <property type="entry name" value="WalR-like"/>
</dbReference>
<evidence type="ECO:0000256" key="3">
    <source>
        <dbReference type="ARBA" id="ARBA00023125"/>
    </source>
</evidence>
<dbReference type="RefSeq" id="WP_399644879.1">
    <property type="nucleotide sequence ID" value="NZ_JBITYG010000002.1"/>
</dbReference>
<dbReference type="PROSITE" id="PS50043">
    <property type="entry name" value="HTH_LUXR_2"/>
    <property type="match status" value="1"/>
</dbReference>
<evidence type="ECO:0000256" key="1">
    <source>
        <dbReference type="ARBA" id="ARBA00022553"/>
    </source>
</evidence>
<proteinExistence type="predicted"/>
<dbReference type="CDD" id="cd06170">
    <property type="entry name" value="LuxR_C_like"/>
    <property type="match status" value="1"/>
</dbReference>
<evidence type="ECO:0000313" key="8">
    <source>
        <dbReference type="EMBL" id="MFI9100052.1"/>
    </source>
</evidence>
<dbReference type="PANTHER" id="PTHR43214:SF24">
    <property type="entry name" value="TRANSCRIPTIONAL REGULATORY PROTEIN NARL-RELATED"/>
    <property type="match status" value="1"/>
</dbReference>
<feature type="domain" description="Response regulatory" evidence="7">
    <location>
        <begin position="11"/>
        <end position="128"/>
    </location>
</feature>
<evidence type="ECO:0000256" key="2">
    <source>
        <dbReference type="ARBA" id="ARBA00023015"/>
    </source>
</evidence>
<dbReference type="SMART" id="SM00421">
    <property type="entry name" value="HTH_LUXR"/>
    <property type="match status" value="1"/>
</dbReference>
<dbReference type="Proteomes" id="UP001614394">
    <property type="component" value="Unassembled WGS sequence"/>
</dbReference>
<dbReference type="EMBL" id="JBITYG010000002">
    <property type="protein sequence ID" value="MFI9100052.1"/>
    <property type="molecule type" value="Genomic_DNA"/>
</dbReference>
<dbReference type="PROSITE" id="PS00622">
    <property type="entry name" value="HTH_LUXR_1"/>
    <property type="match status" value="1"/>
</dbReference>
<evidence type="ECO:0000259" key="7">
    <source>
        <dbReference type="PROSITE" id="PS50110"/>
    </source>
</evidence>
<evidence type="ECO:0000256" key="5">
    <source>
        <dbReference type="PROSITE-ProRule" id="PRU00169"/>
    </source>
</evidence>
<keyword evidence="4" id="KW-0804">Transcription</keyword>
<sequence>MAEQPDSRSIRVLVAEQSPLTLAGITSILRAGGFDVVAETQQTEQIFGLVKTSSPDIVLVDLEILDGSGLGAIGSLLRTRPGLGIVAMTSPGHDHDELLLTTLLAGARGYLLKNVEPALLMDALSSIHHGGVVLGPRAGYSLARLLGQLVGLNDRAVFPMLTSREQEVLQLVSRGYGNDRIARELFLAEKTVRNYVSAILAKIGVSSRAEAIVSARTAGLGTGLRARDTIMVGPS</sequence>
<keyword evidence="2" id="KW-0805">Transcription regulation</keyword>